<protein>
    <submittedName>
        <fullName evidence="1">Uncharacterized protein</fullName>
    </submittedName>
</protein>
<dbReference type="Proteomes" id="UP000327493">
    <property type="component" value="Chromosome 9"/>
</dbReference>
<dbReference type="EMBL" id="VOFY01000009">
    <property type="protein sequence ID" value="KAA8589332.1"/>
    <property type="molecule type" value="Genomic_DNA"/>
</dbReference>
<gene>
    <name evidence="1" type="ORF">FQN60_012697</name>
</gene>
<reference evidence="1 2" key="1">
    <citation type="submission" date="2019-08" db="EMBL/GenBank/DDBJ databases">
        <title>A chromosome-level genome assembly, high-density linkage maps, and genome scans reveal the genomic architecture of hybrid incompatibilities underlying speciation via character displacement in darters (Percidae: Etheostominae).</title>
        <authorList>
            <person name="Moran R.L."/>
            <person name="Catchen J.M."/>
            <person name="Fuller R.C."/>
        </authorList>
    </citation>
    <scope>NUCLEOTIDE SEQUENCE [LARGE SCALE GENOMIC DNA]</scope>
    <source>
        <strain evidence="1">EspeVRDwgs_2016</strain>
        <tissue evidence="1">Muscle</tissue>
    </source>
</reference>
<sequence length="66" mass="7914">MKLAEQQELQRDIEHTRRAESVLSSATYCSTTRCLRQRAENASSPDHRSLDRRWEEHLRHVHGRRM</sequence>
<proteinExistence type="predicted"/>
<evidence type="ECO:0000313" key="2">
    <source>
        <dbReference type="Proteomes" id="UP000327493"/>
    </source>
</evidence>
<dbReference type="AlphaFoldDB" id="A0A5J5D3N2"/>
<organism evidence="1 2">
    <name type="scientific">Etheostoma spectabile</name>
    <name type="common">orangethroat darter</name>
    <dbReference type="NCBI Taxonomy" id="54343"/>
    <lineage>
        <taxon>Eukaryota</taxon>
        <taxon>Metazoa</taxon>
        <taxon>Chordata</taxon>
        <taxon>Craniata</taxon>
        <taxon>Vertebrata</taxon>
        <taxon>Euteleostomi</taxon>
        <taxon>Actinopterygii</taxon>
        <taxon>Neopterygii</taxon>
        <taxon>Teleostei</taxon>
        <taxon>Neoteleostei</taxon>
        <taxon>Acanthomorphata</taxon>
        <taxon>Eupercaria</taxon>
        <taxon>Perciformes</taxon>
        <taxon>Percoidei</taxon>
        <taxon>Percidae</taxon>
        <taxon>Etheostomatinae</taxon>
        <taxon>Etheostoma</taxon>
    </lineage>
</organism>
<evidence type="ECO:0000313" key="1">
    <source>
        <dbReference type="EMBL" id="KAA8589332.1"/>
    </source>
</evidence>
<feature type="non-terminal residue" evidence="1">
    <location>
        <position position="66"/>
    </location>
</feature>
<keyword evidence="2" id="KW-1185">Reference proteome</keyword>
<comment type="caution">
    <text evidence="1">The sequence shown here is derived from an EMBL/GenBank/DDBJ whole genome shotgun (WGS) entry which is preliminary data.</text>
</comment>
<accession>A0A5J5D3N2</accession>
<name>A0A5J5D3N2_9PERO</name>